<dbReference type="EMBL" id="LBVU01000006">
    <property type="protein sequence ID" value="KKQ91529.1"/>
    <property type="molecule type" value="Genomic_DNA"/>
</dbReference>
<organism evidence="1 2">
    <name type="scientific">Candidatus Woesebacteria bacterium GW2011_GWB1_39_10</name>
    <dbReference type="NCBI Taxonomy" id="1618572"/>
    <lineage>
        <taxon>Bacteria</taxon>
        <taxon>Candidatus Woeseibacteriota</taxon>
    </lineage>
</organism>
<name>A0A0G0P096_9BACT</name>
<evidence type="ECO:0000313" key="1">
    <source>
        <dbReference type="EMBL" id="KKQ91529.1"/>
    </source>
</evidence>
<sequence>MLEKLRHDEWGKDAKVIILTNLSDAGKASKSTLEGVRDYLIKSDWKLDDIV</sequence>
<dbReference type="Proteomes" id="UP000034774">
    <property type="component" value="Unassembled WGS sequence"/>
</dbReference>
<accession>A0A0G0P096</accession>
<reference evidence="1 2" key="1">
    <citation type="journal article" date="2015" name="Nature">
        <title>rRNA introns, odd ribosomes, and small enigmatic genomes across a large radiation of phyla.</title>
        <authorList>
            <person name="Brown C.T."/>
            <person name="Hug L.A."/>
            <person name="Thomas B.C."/>
            <person name="Sharon I."/>
            <person name="Castelle C.J."/>
            <person name="Singh A."/>
            <person name="Wilkins M.J."/>
            <person name="Williams K.H."/>
            <person name="Banfield J.F."/>
        </authorList>
    </citation>
    <scope>NUCLEOTIDE SEQUENCE [LARGE SCALE GENOMIC DNA]</scope>
</reference>
<gene>
    <name evidence="1" type="ORF">UT17_C0006G0004</name>
</gene>
<comment type="caution">
    <text evidence="1">The sequence shown here is derived from an EMBL/GenBank/DDBJ whole genome shotgun (WGS) entry which is preliminary data.</text>
</comment>
<evidence type="ECO:0000313" key="2">
    <source>
        <dbReference type="Proteomes" id="UP000034774"/>
    </source>
</evidence>
<dbReference type="AlphaFoldDB" id="A0A0G0P096"/>
<protein>
    <submittedName>
        <fullName evidence="1">Uncharacterized protein</fullName>
    </submittedName>
</protein>
<proteinExistence type="predicted"/>